<evidence type="ECO:0000313" key="9">
    <source>
        <dbReference type="Proteomes" id="UP000295678"/>
    </source>
</evidence>
<comment type="similarity">
    <text evidence="2">Belongs to the CPA3 antiporters (TC 2.A.63) subunit E family.</text>
</comment>
<accession>A0A4R3LZD6</accession>
<organism evidence="8 9">
    <name type="scientific">Tepidamorphus gemmatus</name>
    <dbReference type="NCBI Taxonomy" id="747076"/>
    <lineage>
        <taxon>Bacteria</taxon>
        <taxon>Pseudomonadati</taxon>
        <taxon>Pseudomonadota</taxon>
        <taxon>Alphaproteobacteria</taxon>
        <taxon>Hyphomicrobiales</taxon>
        <taxon>Tepidamorphaceae</taxon>
        <taxon>Tepidamorphus</taxon>
    </lineage>
</organism>
<dbReference type="PANTHER" id="PTHR34584:SF1">
    <property type="entry name" value="NA(+)_H(+) ANTIPORTER SUBUNIT E1"/>
    <property type="match status" value="1"/>
</dbReference>
<dbReference type="AlphaFoldDB" id="A0A4R3LZD6"/>
<keyword evidence="3" id="KW-1003">Cell membrane</keyword>
<keyword evidence="5 7" id="KW-1133">Transmembrane helix</keyword>
<comment type="subcellular location">
    <subcellularLocation>
        <location evidence="1">Cell membrane</location>
        <topology evidence="1">Multi-pass membrane protein</topology>
    </subcellularLocation>
</comment>
<evidence type="ECO:0000256" key="6">
    <source>
        <dbReference type="ARBA" id="ARBA00023136"/>
    </source>
</evidence>
<dbReference type="GO" id="GO:0005886">
    <property type="term" value="C:plasma membrane"/>
    <property type="evidence" value="ECO:0007669"/>
    <property type="project" value="UniProtKB-SubCell"/>
</dbReference>
<keyword evidence="4 7" id="KW-0812">Transmembrane</keyword>
<dbReference type="OrthoDB" id="9807187at2"/>
<protein>
    <submittedName>
        <fullName evidence="8">Multisubunit sodium/proton antiporter MrpE subunit</fullName>
    </submittedName>
</protein>
<reference evidence="8 9" key="1">
    <citation type="submission" date="2019-03" db="EMBL/GenBank/DDBJ databases">
        <title>Genomic Encyclopedia of Type Strains, Phase IV (KMG-IV): sequencing the most valuable type-strain genomes for metagenomic binning, comparative biology and taxonomic classification.</title>
        <authorList>
            <person name="Goeker M."/>
        </authorList>
    </citation>
    <scope>NUCLEOTIDE SEQUENCE [LARGE SCALE GENOMIC DNA]</scope>
    <source>
        <strain evidence="8 9">DSM 19345</strain>
    </source>
</reference>
<evidence type="ECO:0000256" key="4">
    <source>
        <dbReference type="ARBA" id="ARBA00022692"/>
    </source>
</evidence>
<dbReference type="GO" id="GO:0008324">
    <property type="term" value="F:monoatomic cation transmembrane transporter activity"/>
    <property type="evidence" value="ECO:0007669"/>
    <property type="project" value="InterPro"/>
</dbReference>
<evidence type="ECO:0000256" key="5">
    <source>
        <dbReference type="ARBA" id="ARBA00022989"/>
    </source>
</evidence>
<dbReference type="EMBL" id="SMAK01000016">
    <property type="protein sequence ID" value="TCT04145.1"/>
    <property type="molecule type" value="Genomic_DNA"/>
</dbReference>
<keyword evidence="6 7" id="KW-0472">Membrane</keyword>
<evidence type="ECO:0000256" key="7">
    <source>
        <dbReference type="SAM" id="Phobius"/>
    </source>
</evidence>
<dbReference type="InterPro" id="IPR002758">
    <property type="entry name" value="Cation_antiport_E"/>
</dbReference>
<dbReference type="Pfam" id="PF01899">
    <property type="entry name" value="MNHE"/>
    <property type="match status" value="1"/>
</dbReference>
<evidence type="ECO:0000256" key="1">
    <source>
        <dbReference type="ARBA" id="ARBA00004651"/>
    </source>
</evidence>
<proteinExistence type="inferred from homology"/>
<dbReference type="PANTHER" id="PTHR34584">
    <property type="entry name" value="NA(+)/H(+) ANTIPORTER SUBUNIT E1"/>
    <property type="match status" value="1"/>
</dbReference>
<keyword evidence="9" id="KW-1185">Reference proteome</keyword>
<feature type="transmembrane region" description="Helical" evidence="7">
    <location>
        <begin position="36"/>
        <end position="54"/>
    </location>
</feature>
<name>A0A4R3LZD6_9HYPH</name>
<comment type="caution">
    <text evidence="8">The sequence shown here is derived from an EMBL/GenBank/DDBJ whole genome shotgun (WGS) entry which is preliminary data.</text>
</comment>
<dbReference type="Proteomes" id="UP000295678">
    <property type="component" value="Unassembled WGS sequence"/>
</dbReference>
<evidence type="ECO:0000256" key="2">
    <source>
        <dbReference type="ARBA" id="ARBA00006228"/>
    </source>
</evidence>
<evidence type="ECO:0000313" key="8">
    <source>
        <dbReference type="EMBL" id="TCT04145.1"/>
    </source>
</evidence>
<feature type="transmembrane region" description="Helical" evidence="7">
    <location>
        <begin position="12"/>
        <end position="30"/>
    </location>
</feature>
<gene>
    <name evidence="8" type="ORF">EDC22_11621</name>
</gene>
<sequence>MDRPVTRGLRPKAMRLLGLAIPLLLFWLLLSGHHDTLLISIGIVCVLLTVWFSARLAIVDGESLPLHLLFRGLRYWPWLLVQIFKSAIGVTRLILSRPLAISPTLVRVTAHQSGPVGITTFANSITLTPGTISAVVLEQRHEILVHALTEEGAKDLAGGEMDRRVAVFEGGS</sequence>
<evidence type="ECO:0000256" key="3">
    <source>
        <dbReference type="ARBA" id="ARBA00022475"/>
    </source>
</evidence>
<feature type="transmembrane region" description="Helical" evidence="7">
    <location>
        <begin position="75"/>
        <end position="95"/>
    </location>
</feature>